<evidence type="ECO:0000256" key="2">
    <source>
        <dbReference type="RuleBase" id="RU003523"/>
    </source>
</evidence>
<keyword evidence="5" id="KW-1185">Reference proteome</keyword>
<dbReference type="Pfam" id="PF00682">
    <property type="entry name" value="HMGL-like"/>
    <property type="match status" value="1"/>
</dbReference>
<dbReference type="PANTHER" id="PTHR42880">
    <property type="entry name" value="HOMOCITRATE SYNTHASE"/>
    <property type="match status" value="1"/>
</dbReference>
<dbReference type="GO" id="GO:0019752">
    <property type="term" value="P:carboxylic acid metabolic process"/>
    <property type="evidence" value="ECO:0007669"/>
    <property type="project" value="InterPro"/>
</dbReference>
<reference evidence="4 5" key="1">
    <citation type="submission" date="2018-07" db="EMBL/GenBank/DDBJ databases">
        <title>Anaerosacharophilus polymeroproducens gen. nov. sp. nov., an anaerobic bacterium isolated from salt field.</title>
        <authorList>
            <person name="Kim W."/>
            <person name="Yang S.-H."/>
            <person name="Oh J."/>
            <person name="Lee J.-H."/>
            <person name="Kwon K.K."/>
        </authorList>
    </citation>
    <scope>NUCLEOTIDE SEQUENCE [LARGE SCALE GENOMIC DNA]</scope>
    <source>
        <strain evidence="4 5">MCWD5</strain>
    </source>
</reference>
<comment type="caution">
    <text evidence="4">The sequence shown here is derived from an EMBL/GenBank/DDBJ whole genome shotgun (WGS) entry which is preliminary data.</text>
</comment>
<dbReference type="PROSITE" id="PS00815">
    <property type="entry name" value="AIPM_HOMOCIT_SYNTH_1"/>
    <property type="match status" value="1"/>
</dbReference>
<gene>
    <name evidence="4" type="ORF">DWV06_12335</name>
</gene>
<dbReference type="GO" id="GO:0046912">
    <property type="term" value="F:acyltransferase activity, acyl groups converted into alkyl on transfer"/>
    <property type="evidence" value="ECO:0007669"/>
    <property type="project" value="InterPro"/>
</dbReference>
<evidence type="ECO:0000259" key="3">
    <source>
        <dbReference type="PROSITE" id="PS50991"/>
    </source>
</evidence>
<dbReference type="Proteomes" id="UP000255036">
    <property type="component" value="Unassembled WGS sequence"/>
</dbReference>
<name>A0A371AUH1_9FIRM</name>
<organism evidence="4 5">
    <name type="scientific">Anaerosacchariphilus polymeriproducens</name>
    <dbReference type="NCBI Taxonomy" id="1812858"/>
    <lineage>
        <taxon>Bacteria</taxon>
        <taxon>Bacillati</taxon>
        <taxon>Bacillota</taxon>
        <taxon>Clostridia</taxon>
        <taxon>Lachnospirales</taxon>
        <taxon>Lachnospiraceae</taxon>
        <taxon>Anaerosacchariphilus</taxon>
    </lineage>
</organism>
<dbReference type="SUPFAM" id="SSF51569">
    <property type="entry name" value="Aldolase"/>
    <property type="match status" value="1"/>
</dbReference>
<dbReference type="EMBL" id="QRCT01000034">
    <property type="protein sequence ID" value="RDU23140.1"/>
    <property type="molecule type" value="Genomic_DNA"/>
</dbReference>
<protein>
    <submittedName>
        <fullName evidence="4">Homocitrate synthase</fullName>
    </submittedName>
</protein>
<dbReference type="OrthoDB" id="9804858at2"/>
<sequence>MKQQIKIVDTTLRDGEQRPGIVLNVEDKLELAQILDEIGIFEIEAGTPSIGTEGIDYYLQIREKVKKAKISVWSRSNTKDIKNAILCNPDIIHIGIPISYVQIYSKLKKNKVWVHNKISECMDLILSENIQVTIGFEDASRADEGFMIETAKLIKDNGGNILRIADTVGVLTPQRAYQIIRRIKDKVDLEIEYHGHNDLGMAVSNSIMSVKAGAGYIDCTLLGIGERSGNCNLKEFVKSTSHFFEVGIDKMRLYYAENMLLDIFHKKVN</sequence>
<dbReference type="PANTHER" id="PTHR42880:SF1">
    <property type="entry name" value="ISOPROPYLMALATE_HOMOCITRATE_CITRAMALATE SYNTHASE FAMILY PROTEIN"/>
    <property type="match status" value="1"/>
</dbReference>
<comment type="similarity">
    <text evidence="2">Belongs to the alpha-IPM synthase/homocitrate synthase family.</text>
</comment>
<dbReference type="AlphaFoldDB" id="A0A371AUH1"/>
<evidence type="ECO:0000313" key="5">
    <source>
        <dbReference type="Proteomes" id="UP000255036"/>
    </source>
</evidence>
<dbReference type="PROSITE" id="PS50991">
    <property type="entry name" value="PYR_CT"/>
    <property type="match status" value="1"/>
</dbReference>
<evidence type="ECO:0000313" key="4">
    <source>
        <dbReference type="EMBL" id="RDU23140.1"/>
    </source>
</evidence>
<accession>A0A371AUH1</accession>
<evidence type="ECO:0000256" key="1">
    <source>
        <dbReference type="ARBA" id="ARBA00022679"/>
    </source>
</evidence>
<feature type="domain" description="Pyruvate carboxyltransferase" evidence="3">
    <location>
        <begin position="5"/>
        <end position="254"/>
    </location>
</feature>
<dbReference type="Gene3D" id="3.20.20.70">
    <property type="entry name" value="Aldolase class I"/>
    <property type="match status" value="1"/>
</dbReference>
<keyword evidence="1 2" id="KW-0808">Transferase</keyword>
<dbReference type="InterPro" id="IPR002034">
    <property type="entry name" value="AIPM/Hcit_synth_CS"/>
</dbReference>
<dbReference type="PROSITE" id="PS00816">
    <property type="entry name" value="AIPM_HOMOCIT_SYNTH_2"/>
    <property type="match status" value="1"/>
</dbReference>
<dbReference type="InterPro" id="IPR000891">
    <property type="entry name" value="PYR_CT"/>
</dbReference>
<proteinExistence type="inferred from homology"/>
<dbReference type="RefSeq" id="WP_115482482.1">
    <property type="nucleotide sequence ID" value="NZ_QRCT01000034.1"/>
</dbReference>
<dbReference type="InterPro" id="IPR013785">
    <property type="entry name" value="Aldolase_TIM"/>
</dbReference>